<evidence type="ECO:0000313" key="3">
    <source>
        <dbReference type="Proteomes" id="UP000662466"/>
    </source>
</evidence>
<proteinExistence type="predicted"/>
<reference evidence="2" key="1">
    <citation type="submission" date="2020-06" db="EMBL/GenBank/DDBJ databases">
        <title>Draft genome sequences of strains closely related to Aspergillus parafelis and Aspergillus hiratsukae.</title>
        <authorList>
            <person name="Dos Santos R.A.C."/>
            <person name="Rivero-Menendez O."/>
            <person name="Steenwyk J.L."/>
            <person name="Mead M.E."/>
            <person name="Goldman G.H."/>
            <person name="Alastruey-Izquierdo A."/>
            <person name="Rokas A."/>
        </authorList>
    </citation>
    <scope>NUCLEOTIDE SEQUENCE</scope>
    <source>
        <strain evidence="2">CNM-CM6106</strain>
    </source>
</reference>
<comment type="caution">
    <text evidence="2">The sequence shown here is derived from an EMBL/GenBank/DDBJ whole genome shotgun (WGS) entry which is preliminary data.</text>
</comment>
<dbReference type="EMBL" id="JACBAF010001930">
    <property type="protein sequence ID" value="KAF7171454.1"/>
    <property type="molecule type" value="Genomic_DNA"/>
</dbReference>
<name>A0A8H6QFC7_9EURO</name>
<organism evidence="2 3">
    <name type="scientific">Aspergillus hiratsukae</name>
    <dbReference type="NCBI Taxonomy" id="1194566"/>
    <lineage>
        <taxon>Eukaryota</taxon>
        <taxon>Fungi</taxon>
        <taxon>Dikarya</taxon>
        <taxon>Ascomycota</taxon>
        <taxon>Pezizomycotina</taxon>
        <taxon>Eurotiomycetes</taxon>
        <taxon>Eurotiomycetidae</taxon>
        <taxon>Eurotiales</taxon>
        <taxon>Aspergillaceae</taxon>
        <taxon>Aspergillus</taxon>
        <taxon>Aspergillus subgen. Fumigati</taxon>
    </lineage>
</organism>
<gene>
    <name evidence="2" type="ORF">CNMCM6106_005856</name>
</gene>
<sequence length="146" mass="14931">MQLTIITTIASLAAAVAAAPATGADYGKGPQSLDWLNKAAKVTSWGMCCGTNDIPYDCVYADASEPTCSDPDFPNSYTCEWTLDPLDSTRTEQAGGIRCHFNNGPGTALAAAAGTAGTAGTAGAVNTVLETVTSLLNLQLLNAKGR</sequence>
<dbReference type="Proteomes" id="UP000662466">
    <property type="component" value="Unassembled WGS sequence"/>
</dbReference>
<keyword evidence="1" id="KW-0732">Signal</keyword>
<feature type="signal peptide" evidence="1">
    <location>
        <begin position="1"/>
        <end position="18"/>
    </location>
</feature>
<evidence type="ECO:0000256" key="1">
    <source>
        <dbReference type="SAM" id="SignalP"/>
    </source>
</evidence>
<dbReference type="AlphaFoldDB" id="A0A8H6QFC7"/>
<accession>A0A8H6QFC7</accession>
<feature type="chain" id="PRO_5034230378" evidence="1">
    <location>
        <begin position="19"/>
        <end position="146"/>
    </location>
</feature>
<evidence type="ECO:0000313" key="2">
    <source>
        <dbReference type="EMBL" id="KAF7171454.1"/>
    </source>
</evidence>
<protein>
    <submittedName>
        <fullName evidence="2">Uncharacterized protein</fullName>
    </submittedName>
</protein>